<dbReference type="PANTHER" id="PTHR33070:SF120">
    <property type="entry name" value="EXPRESSED PROTEIN"/>
    <property type="match status" value="1"/>
</dbReference>
<sequence>MREAISCFGEQHRGLLSTLLRRGYIGLDCQIGVYISAQQNVANVSAKCLGTLRKDHKTHQQQSTQDNDVLCALRQLGSITNLVCESLLSGFTAPRRQESIISFILKPKLQQPNGQWESTTVALNILCTSSSKVDELYVKDAQKQPETLDDCMNNIDDQLGCSSSHLIRTRVTLLNILTE</sequence>
<evidence type="ECO:0000313" key="2">
    <source>
        <dbReference type="Proteomes" id="UP000017836"/>
    </source>
</evidence>
<dbReference type="GO" id="GO:0048367">
    <property type="term" value="P:shoot system development"/>
    <property type="evidence" value="ECO:0007669"/>
    <property type="project" value="InterPro"/>
</dbReference>
<gene>
    <name evidence="1" type="ORF">AMTR_s00001p00233320</name>
</gene>
<dbReference type="HOGENOM" id="CLU_017798_1_2_1"/>
<name>W1NM84_AMBTC</name>
<dbReference type="GO" id="GO:0048364">
    <property type="term" value="P:root development"/>
    <property type="evidence" value="ECO:0007669"/>
    <property type="project" value="InterPro"/>
</dbReference>
<evidence type="ECO:0000313" key="1">
    <source>
        <dbReference type="EMBL" id="ERM96374.1"/>
    </source>
</evidence>
<dbReference type="InterPro" id="IPR004320">
    <property type="entry name" value="BPS1_pln"/>
</dbReference>
<dbReference type="EMBL" id="KI397142">
    <property type="protein sequence ID" value="ERM96374.1"/>
    <property type="molecule type" value="Genomic_DNA"/>
</dbReference>
<dbReference type="AlphaFoldDB" id="W1NM84"/>
<dbReference type="PANTHER" id="PTHR33070">
    <property type="entry name" value="OS06G0725500 PROTEIN"/>
    <property type="match status" value="1"/>
</dbReference>
<proteinExistence type="predicted"/>
<dbReference type="Proteomes" id="UP000017836">
    <property type="component" value="Unassembled WGS sequence"/>
</dbReference>
<organism evidence="1 2">
    <name type="scientific">Amborella trichopoda</name>
    <dbReference type="NCBI Taxonomy" id="13333"/>
    <lineage>
        <taxon>Eukaryota</taxon>
        <taxon>Viridiplantae</taxon>
        <taxon>Streptophyta</taxon>
        <taxon>Embryophyta</taxon>
        <taxon>Tracheophyta</taxon>
        <taxon>Spermatophyta</taxon>
        <taxon>Magnoliopsida</taxon>
        <taxon>Amborellales</taxon>
        <taxon>Amborellaceae</taxon>
        <taxon>Amborella</taxon>
    </lineage>
</organism>
<keyword evidence="2" id="KW-1185">Reference proteome</keyword>
<accession>W1NM84</accession>
<protein>
    <submittedName>
        <fullName evidence="1">Uncharacterized protein</fullName>
    </submittedName>
</protein>
<dbReference type="Pfam" id="PF03087">
    <property type="entry name" value="BPS1"/>
    <property type="match status" value="1"/>
</dbReference>
<dbReference type="Gramene" id="ERM96374">
    <property type="protein sequence ID" value="ERM96374"/>
    <property type="gene ID" value="AMTR_s00001p00233320"/>
</dbReference>
<reference evidence="2" key="1">
    <citation type="journal article" date="2013" name="Science">
        <title>The Amborella genome and the evolution of flowering plants.</title>
        <authorList>
            <consortium name="Amborella Genome Project"/>
        </authorList>
    </citation>
    <scope>NUCLEOTIDE SEQUENCE [LARGE SCALE GENOMIC DNA]</scope>
</reference>